<sequence length="349" mass="39399">MVNRKKVLILFGLFLLVLSISSVVYAKDALINVNNLNVRSGPSLNDEVITKVDKDEVYEVLDEQEDWVQIKVKDQTGWVSKDYINFSNIDEQAQGLEEDKLTSRAVIKYEEVNIRNGPSTSYEIIGFAKKGESYPIKNQENDWTEIEFNGKQAFIPAWGIESNNSKPKNTNIKNKTIVLDAGHGGYDVGAIGISGNYEKDYTFTTAKKIKQLLEVLGANVVLTRKTDHYYSLSGRAIISNLVNADAFISIHYNSTPQFPEVVGVGSYYYSESNQRFAEIMQWSILDSTKMKNRGVQYANFQVLRENHQPALLLELGFISNQAEESKIQSEIFQNKMANGIVSGLINYFK</sequence>
<evidence type="ECO:0000259" key="3">
    <source>
        <dbReference type="PROSITE" id="PS51781"/>
    </source>
</evidence>
<comment type="caution">
    <text evidence="4">The sequence shown here is derived from an EMBL/GenBank/DDBJ whole genome shotgun (WGS) entry which is preliminary data.</text>
</comment>
<dbReference type="EC" id="3.5.1.28" evidence="4"/>
<dbReference type="PROSITE" id="PS51781">
    <property type="entry name" value="SH3B"/>
    <property type="match status" value="2"/>
</dbReference>
<dbReference type="PANTHER" id="PTHR30404">
    <property type="entry name" value="N-ACETYLMURAMOYL-L-ALANINE AMIDASE"/>
    <property type="match status" value="1"/>
</dbReference>
<accession>A0A9X4ADS7</accession>
<dbReference type="AlphaFoldDB" id="A0A9X4ADS7"/>
<dbReference type="InterPro" id="IPR017293">
    <property type="entry name" value="N-acetylmuramoyl-L-ala_amidase"/>
</dbReference>
<dbReference type="InterPro" id="IPR003646">
    <property type="entry name" value="SH3-like_bac-type"/>
</dbReference>
<dbReference type="SUPFAM" id="SSF53187">
    <property type="entry name" value="Zn-dependent exopeptidases"/>
    <property type="match status" value="1"/>
</dbReference>
<feature type="domain" description="SH3b" evidence="3">
    <location>
        <begin position="26"/>
        <end position="87"/>
    </location>
</feature>
<dbReference type="RefSeq" id="WP_272444587.1">
    <property type="nucleotide sequence ID" value="NZ_JAMQKC010000001.1"/>
</dbReference>
<dbReference type="InterPro" id="IPR050695">
    <property type="entry name" value="N-acetylmuramoyl_amidase_3"/>
</dbReference>
<dbReference type="Pfam" id="PF01520">
    <property type="entry name" value="Amidase_3"/>
    <property type="match status" value="1"/>
</dbReference>
<evidence type="ECO:0000313" key="5">
    <source>
        <dbReference type="Proteomes" id="UP001145069"/>
    </source>
</evidence>
<dbReference type="CDD" id="cd02696">
    <property type="entry name" value="MurNAc-LAA"/>
    <property type="match status" value="1"/>
</dbReference>
<feature type="domain" description="SH3b" evidence="3">
    <location>
        <begin position="102"/>
        <end position="164"/>
    </location>
</feature>
<proteinExistence type="predicted"/>
<evidence type="ECO:0000256" key="2">
    <source>
        <dbReference type="ARBA" id="ARBA00023316"/>
    </source>
</evidence>
<dbReference type="PIRSF" id="PIRSF037846">
    <property type="entry name" value="Autolysin_YrvJ_prd"/>
    <property type="match status" value="1"/>
</dbReference>
<keyword evidence="5" id="KW-1185">Reference proteome</keyword>
<evidence type="ECO:0000313" key="4">
    <source>
        <dbReference type="EMBL" id="MDC3415629.1"/>
    </source>
</evidence>
<evidence type="ECO:0000256" key="1">
    <source>
        <dbReference type="ARBA" id="ARBA00022801"/>
    </source>
</evidence>
<name>A0A9X4ADS7_9BACI</name>
<dbReference type="SMART" id="SM00646">
    <property type="entry name" value="Ami_3"/>
    <property type="match status" value="1"/>
</dbReference>
<dbReference type="PANTHER" id="PTHR30404:SF0">
    <property type="entry name" value="N-ACETYLMURAMOYL-L-ALANINE AMIDASE AMIC"/>
    <property type="match status" value="1"/>
</dbReference>
<dbReference type="EMBL" id="JAMQKC010000001">
    <property type="protein sequence ID" value="MDC3415629.1"/>
    <property type="molecule type" value="Genomic_DNA"/>
</dbReference>
<dbReference type="Proteomes" id="UP001145069">
    <property type="component" value="Unassembled WGS sequence"/>
</dbReference>
<organism evidence="4 5">
    <name type="scientific">Aquibacillus salsiterrae</name>
    <dbReference type="NCBI Taxonomy" id="2950439"/>
    <lineage>
        <taxon>Bacteria</taxon>
        <taxon>Bacillati</taxon>
        <taxon>Bacillota</taxon>
        <taxon>Bacilli</taxon>
        <taxon>Bacillales</taxon>
        <taxon>Bacillaceae</taxon>
        <taxon>Aquibacillus</taxon>
    </lineage>
</organism>
<dbReference type="GO" id="GO:0009253">
    <property type="term" value="P:peptidoglycan catabolic process"/>
    <property type="evidence" value="ECO:0007669"/>
    <property type="project" value="InterPro"/>
</dbReference>
<keyword evidence="1 4" id="KW-0378">Hydrolase</keyword>
<protein>
    <submittedName>
        <fullName evidence="4">N-acetylmuramoyl-L-alanine amidase</fullName>
        <ecNumber evidence="4">3.5.1.28</ecNumber>
    </submittedName>
</protein>
<reference evidence="4" key="1">
    <citation type="submission" date="2022-06" db="EMBL/GenBank/DDBJ databases">
        <title>Aquibacillus sp. a new bacterium isolated from soil saline samples.</title>
        <authorList>
            <person name="Galisteo C."/>
            <person name="De La Haba R."/>
            <person name="Sanchez-Porro C."/>
            <person name="Ventosa A."/>
        </authorList>
    </citation>
    <scope>NUCLEOTIDE SEQUENCE</scope>
    <source>
        <strain evidence="4">3ASR75-54</strain>
    </source>
</reference>
<dbReference type="GO" id="GO:0008745">
    <property type="term" value="F:N-acetylmuramoyl-L-alanine amidase activity"/>
    <property type="evidence" value="ECO:0007669"/>
    <property type="project" value="UniProtKB-EC"/>
</dbReference>
<dbReference type="Gene3D" id="3.40.630.40">
    <property type="entry name" value="Zn-dependent exopeptidases"/>
    <property type="match status" value="1"/>
</dbReference>
<gene>
    <name evidence="4" type="ORF">NC799_01725</name>
</gene>
<dbReference type="Gene3D" id="2.30.30.40">
    <property type="entry name" value="SH3 Domains"/>
    <property type="match status" value="2"/>
</dbReference>
<dbReference type="SMART" id="SM00287">
    <property type="entry name" value="SH3b"/>
    <property type="match status" value="2"/>
</dbReference>
<keyword evidence="2" id="KW-0961">Cell wall biogenesis/degradation</keyword>
<dbReference type="GO" id="GO:0071555">
    <property type="term" value="P:cell wall organization"/>
    <property type="evidence" value="ECO:0007669"/>
    <property type="project" value="UniProtKB-KW"/>
</dbReference>
<dbReference type="InterPro" id="IPR002508">
    <property type="entry name" value="MurNAc-LAA_cat"/>
</dbReference>
<dbReference type="GO" id="GO:0030288">
    <property type="term" value="C:outer membrane-bounded periplasmic space"/>
    <property type="evidence" value="ECO:0007669"/>
    <property type="project" value="TreeGrafter"/>
</dbReference>
<dbReference type="Pfam" id="PF08239">
    <property type="entry name" value="SH3_3"/>
    <property type="match status" value="2"/>
</dbReference>